<evidence type="ECO:0000313" key="7">
    <source>
        <dbReference type="Proteomes" id="UP000614216"/>
    </source>
</evidence>
<evidence type="ECO:0000256" key="3">
    <source>
        <dbReference type="ARBA" id="ARBA00022553"/>
    </source>
</evidence>
<organism evidence="6 7">
    <name type="scientific">Fulvivirga marina</name>
    <dbReference type="NCBI Taxonomy" id="2494733"/>
    <lineage>
        <taxon>Bacteria</taxon>
        <taxon>Pseudomonadati</taxon>
        <taxon>Bacteroidota</taxon>
        <taxon>Cytophagia</taxon>
        <taxon>Cytophagales</taxon>
        <taxon>Fulvivirgaceae</taxon>
        <taxon>Fulvivirga</taxon>
    </lineage>
</organism>
<dbReference type="PANTHER" id="PTHR43547">
    <property type="entry name" value="TWO-COMPONENT HISTIDINE KINASE"/>
    <property type="match status" value="1"/>
</dbReference>
<dbReference type="Proteomes" id="UP000614216">
    <property type="component" value="Unassembled WGS sequence"/>
</dbReference>
<dbReference type="SUPFAM" id="SSF47384">
    <property type="entry name" value="Homodimeric domain of signal transducing histidine kinase"/>
    <property type="match status" value="1"/>
</dbReference>
<comment type="caution">
    <text evidence="6">The sequence shown here is derived from an EMBL/GenBank/DDBJ whole genome shotgun (WGS) entry which is preliminary data.</text>
</comment>
<reference evidence="6" key="1">
    <citation type="submission" date="2021-01" db="EMBL/GenBank/DDBJ databases">
        <title>Fulvivirga kasyanovii gen. nov., sp nov., a novel member of the phylum Bacteroidetes isolated from seawater in a mussel farm.</title>
        <authorList>
            <person name="Zhao L.-H."/>
            <person name="Wang Z.-J."/>
        </authorList>
    </citation>
    <scope>NUCLEOTIDE SEQUENCE</scope>
    <source>
        <strain evidence="6">29W222</strain>
    </source>
</reference>
<dbReference type="InterPro" id="IPR003594">
    <property type="entry name" value="HATPase_dom"/>
</dbReference>
<proteinExistence type="predicted"/>
<keyword evidence="6" id="KW-0418">Kinase</keyword>
<dbReference type="PANTHER" id="PTHR43547:SF2">
    <property type="entry name" value="HYBRID SIGNAL TRANSDUCTION HISTIDINE KINASE C"/>
    <property type="match status" value="1"/>
</dbReference>
<dbReference type="SMART" id="SM00387">
    <property type="entry name" value="HATPase_c"/>
    <property type="match status" value="1"/>
</dbReference>
<dbReference type="CDD" id="cd00082">
    <property type="entry name" value="HisKA"/>
    <property type="match status" value="1"/>
</dbReference>
<dbReference type="SUPFAM" id="SSF55874">
    <property type="entry name" value="ATPase domain of HSP90 chaperone/DNA topoisomerase II/histidine kinase"/>
    <property type="match status" value="1"/>
</dbReference>
<evidence type="ECO:0000256" key="1">
    <source>
        <dbReference type="ARBA" id="ARBA00000085"/>
    </source>
</evidence>
<sequence>MLVKNLWVVLLSVLFFCGIIGWQLNHLGELKTLRDEIFNKQAKNDLRTLGTALKSSTAWGEEGFDIDDLDHEMVSSFQCAVDSLLQLYFEDEAMEWGVIDKDRDSVVLASVSEKEYWLLKTSEVETCLSCLVSISFTDQEGGMIINHSVADIRAMFGTDEDVMFLAVFRKDNQRIAWPDYLVFVFVIGLSLLFAFSIYLNSRQKKLIEQKNEFINHLSHQFKTPLASIRLGTNMLLKSDEFMHNKMLHIIHLESNRLEKHIQTVLQWVKSGAQGLQLNCAVQDVVAVTRHALRQMDPVFKQEQVIVQTDFEKEEVMASVDEYHLTLVYFNLWENAIKHNPSGLRLTIVMKVQGEYLSIEHRDNGQGFDPNKPGKNSMFTGLGLLYVKKVMKAHKGSVEIISSPEEEGTQIVLRVPLAELKMIE</sequence>
<dbReference type="GO" id="GO:0000155">
    <property type="term" value="F:phosphorelay sensor kinase activity"/>
    <property type="evidence" value="ECO:0007669"/>
    <property type="project" value="InterPro"/>
</dbReference>
<keyword evidence="4" id="KW-1133">Transmembrane helix</keyword>
<keyword evidence="4" id="KW-0812">Transmembrane</keyword>
<dbReference type="EC" id="2.7.13.3" evidence="2"/>
<dbReference type="PRINTS" id="PR00344">
    <property type="entry name" value="BCTRLSENSOR"/>
</dbReference>
<evidence type="ECO:0000256" key="4">
    <source>
        <dbReference type="SAM" id="Phobius"/>
    </source>
</evidence>
<comment type="catalytic activity">
    <reaction evidence="1">
        <text>ATP + protein L-histidine = ADP + protein N-phospho-L-histidine.</text>
        <dbReference type="EC" id="2.7.13.3"/>
    </reaction>
</comment>
<dbReference type="InterPro" id="IPR036890">
    <property type="entry name" value="HATPase_C_sf"/>
</dbReference>
<dbReference type="InterPro" id="IPR004358">
    <property type="entry name" value="Sig_transdc_His_kin-like_C"/>
</dbReference>
<feature type="transmembrane region" description="Helical" evidence="4">
    <location>
        <begin position="180"/>
        <end position="199"/>
    </location>
</feature>
<evidence type="ECO:0000259" key="5">
    <source>
        <dbReference type="PROSITE" id="PS50109"/>
    </source>
</evidence>
<keyword evidence="6" id="KW-0808">Transferase</keyword>
<dbReference type="CDD" id="cd00075">
    <property type="entry name" value="HATPase"/>
    <property type="match status" value="1"/>
</dbReference>
<dbReference type="PROSITE" id="PS50109">
    <property type="entry name" value="HIS_KIN"/>
    <property type="match status" value="1"/>
</dbReference>
<evidence type="ECO:0000313" key="6">
    <source>
        <dbReference type="EMBL" id="MBL6447953.1"/>
    </source>
</evidence>
<feature type="transmembrane region" description="Helical" evidence="4">
    <location>
        <begin position="6"/>
        <end position="24"/>
    </location>
</feature>
<protein>
    <recommendedName>
        <fullName evidence="2">histidine kinase</fullName>
        <ecNumber evidence="2">2.7.13.3</ecNumber>
    </recommendedName>
</protein>
<dbReference type="InterPro" id="IPR003661">
    <property type="entry name" value="HisK_dim/P_dom"/>
</dbReference>
<accession>A0A937G0P9</accession>
<dbReference type="Gene3D" id="3.30.565.10">
    <property type="entry name" value="Histidine kinase-like ATPase, C-terminal domain"/>
    <property type="match status" value="1"/>
</dbReference>
<dbReference type="InterPro" id="IPR005467">
    <property type="entry name" value="His_kinase_dom"/>
</dbReference>
<feature type="domain" description="Histidine kinase" evidence="5">
    <location>
        <begin position="216"/>
        <end position="418"/>
    </location>
</feature>
<gene>
    <name evidence="6" type="ORF">JMN32_16675</name>
</gene>
<keyword evidence="7" id="KW-1185">Reference proteome</keyword>
<keyword evidence="3" id="KW-0597">Phosphoprotein</keyword>
<evidence type="ECO:0000256" key="2">
    <source>
        <dbReference type="ARBA" id="ARBA00012438"/>
    </source>
</evidence>
<dbReference type="AlphaFoldDB" id="A0A937G0P9"/>
<dbReference type="RefSeq" id="WP_202857494.1">
    <property type="nucleotide sequence ID" value="NZ_JAEUGD010000058.1"/>
</dbReference>
<dbReference type="EMBL" id="JAEUGD010000058">
    <property type="protein sequence ID" value="MBL6447953.1"/>
    <property type="molecule type" value="Genomic_DNA"/>
</dbReference>
<dbReference type="Gene3D" id="1.10.287.130">
    <property type="match status" value="1"/>
</dbReference>
<dbReference type="SMART" id="SM00388">
    <property type="entry name" value="HisKA"/>
    <property type="match status" value="1"/>
</dbReference>
<dbReference type="Pfam" id="PF00512">
    <property type="entry name" value="HisKA"/>
    <property type="match status" value="1"/>
</dbReference>
<keyword evidence="4" id="KW-0472">Membrane</keyword>
<dbReference type="InterPro" id="IPR036097">
    <property type="entry name" value="HisK_dim/P_sf"/>
</dbReference>
<name>A0A937G0P9_9BACT</name>
<dbReference type="Pfam" id="PF02518">
    <property type="entry name" value="HATPase_c"/>
    <property type="match status" value="1"/>
</dbReference>